<gene>
    <name evidence="6" type="ORF">DXN05_10995</name>
</gene>
<evidence type="ECO:0000313" key="6">
    <source>
        <dbReference type="EMBL" id="RFM28057.1"/>
    </source>
</evidence>
<dbReference type="OrthoDB" id="5688397at2"/>
<sequence length="673" mass="76083">MVKKRKTLPLQLPAAILQADLNIKDRDGCLQYLVQVFNCIRPRRTAHATQADSNLQQLTAQMLEQPQLLKNLRVAVTAQLVNTNLVPAFTESGLLLSRGFVQECLTRLNHAILPALQNESGFLYTINRIFYQAKDYIWVQAIQRAHWKAFFEALDLSVSSQNRELRKQLLQSLVILSHKVAHFGLEPEIGRYLSNETPEANPFVQQNRYLSSIQQQLAGQQEAGGLQDVALLYNLLEDCLACLAGIRETQSEQGTSLSLSYTMLVMESALMRMRILLDALDNNHRFNTDNLVDFFRTLVQYEKQKNSIRGLFSQSFAAIAYQVAEHKGSKGDKYITTTSAEYFKMIASAMWGGFIISFIAVFKSLLGKLPIAPFWQGLVYSMNYSAGFLLIEETHSTLATKQPAFTASAVAGSLDTRKNEQPNLYNLAITVARVTRSQFASFVGNLLVVFPFTYCLAWLYQLAFKHKLAEGEAAMHLLRDQHPWQSFALLYACNTGVFLFLSGLIAGFVQNKIQYGRVAERLRQHPVLKEKMQPRRLQQLAHYVETHAGGIAGNIALGLFLGMSTVVVKIFGIPFDIRHITISAGNTAIGVYGIGFHNMRWQYLCEVLAGVAGIGFLNFLVSFSLAFIVAVKSRGILLRDYPEFLRILFRYWRKYPLDFIRPRRVEYRAGNKE</sequence>
<dbReference type="Pfam" id="PF10136">
    <property type="entry name" value="SpecificRecomb"/>
    <property type="match status" value="1"/>
</dbReference>
<dbReference type="InterPro" id="IPR011385">
    <property type="entry name" value="Site-sp_rcmbase"/>
</dbReference>
<feature type="transmembrane region" description="Helical" evidence="5">
    <location>
        <begin position="342"/>
        <end position="362"/>
    </location>
</feature>
<keyword evidence="4 5" id="KW-0472">Membrane</keyword>
<dbReference type="AlphaFoldDB" id="A0A3E1NJE3"/>
<reference evidence="6 7" key="1">
    <citation type="submission" date="2018-08" db="EMBL/GenBank/DDBJ databases">
        <title>Chitinophagaceae sp. K23C18032701, a novel bacterium isolated from forest soil.</title>
        <authorList>
            <person name="Wang C."/>
        </authorList>
    </citation>
    <scope>NUCLEOTIDE SEQUENCE [LARGE SCALE GENOMIC DNA]</scope>
    <source>
        <strain evidence="6 7">K23C18032701</strain>
    </source>
</reference>
<keyword evidence="3 5" id="KW-1133">Transmembrane helix</keyword>
<dbReference type="GO" id="GO:0016020">
    <property type="term" value="C:membrane"/>
    <property type="evidence" value="ECO:0007669"/>
    <property type="project" value="UniProtKB-SubCell"/>
</dbReference>
<proteinExistence type="predicted"/>
<dbReference type="InterPro" id="IPR023271">
    <property type="entry name" value="Aquaporin-like"/>
</dbReference>
<keyword evidence="7" id="KW-1185">Reference proteome</keyword>
<organism evidence="6 7">
    <name type="scientific">Deminuibacter soli</name>
    <dbReference type="NCBI Taxonomy" id="2291815"/>
    <lineage>
        <taxon>Bacteria</taxon>
        <taxon>Pseudomonadati</taxon>
        <taxon>Bacteroidota</taxon>
        <taxon>Chitinophagia</taxon>
        <taxon>Chitinophagales</taxon>
        <taxon>Chitinophagaceae</taxon>
        <taxon>Deminuibacter</taxon>
    </lineage>
</organism>
<dbReference type="Gene3D" id="1.20.1080.10">
    <property type="entry name" value="Glycerol uptake facilitator protein"/>
    <property type="match status" value="1"/>
</dbReference>
<dbReference type="RefSeq" id="WP_116847303.1">
    <property type="nucleotide sequence ID" value="NZ_QTJU01000003.1"/>
</dbReference>
<evidence type="ECO:0000256" key="4">
    <source>
        <dbReference type="ARBA" id="ARBA00023136"/>
    </source>
</evidence>
<feature type="transmembrane region" description="Helical" evidence="5">
    <location>
        <begin position="484"/>
        <end position="509"/>
    </location>
</feature>
<evidence type="ECO:0000256" key="2">
    <source>
        <dbReference type="ARBA" id="ARBA00022692"/>
    </source>
</evidence>
<feature type="transmembrane region" description="Helical" evidence="5">
    <location>
        <begin position="607"/>
        <end position="631"/>
    </location>
</feature>
<feature type="transmembrane region" description="Helical" evidence="5">
    <location>
        <begin position="374"/>
        <end position="391"/>
    </location>
</feature>
<comment type="subcellular location">
    <subcellularLocation>
        <location evidence="1">Membrane</location>
        <topology evidence="1">Multi-pass membrane protein</topology>
    </subcellularLocation>
</comment>
<evidence type="ECO:0008006" key="8">
    <source>
        <dbReference type="Google" id="ProtNLM"/>
    </source>
</evidence>
<dbReference type="PIRSF" id="PIRSF015380">
    <property type="entry name" value="Site-sp_rcmb"/>
    <property type="match status" value="1"/>
</dbReference>
<keyword evidence="2 5" id="KW-0812">Transmembrane</keyword>
<name>A0A3E1NJE3_9BACT</name>
<accession>A0A3E1NJE3</accession>
<evidence type="ECO:0000256" key="1">
    <source>
        <dbReference type="ARBA" id="ARBA00004141"/>
    </source>
</evidence>
<comment type="caution">
    <text evidence="6">The sequence shown here is derived from an EMBL/GenBank/DDBJ whole genome shotgun (WGS) entry which is preliminary data.</text>
</comment>
<evidence type="ECO:0000313" key="7">
    <source>
        <dbReference type="Proteomes" id="UP000261284"/>
    </source>
</evidence>
<dbReference type="EMBL" id="QTJU01000003">
    <property type="protein sequence ID" value="RFM28057.1"/>
    <property type="molecule type" value="Genomic_DNA"/>
</dbReference>
<dbReference type="Proteomes" id="UP000261284">
    <property type="component" value="Unassembled WGS sequence"/>
</dbReference>
<protein>
    <recommendedName>
        <fullName evidence="8">Recombinase</fullName>
    </recommendedName>
</protein>
<feature type="transmembrane region" description="Helical" evidence="5">
    <location>
        <begin position="442"/>
        <end position="464"/>
    </location>
</feature>
<evidence type="ECO:0000256" key="3">
    <source>
        <dbReference type="ARBA" id="ARBA00022989"/>
    </source>
</evidence>
<evidence type="ECO:0000256" key="5">
    <source>
        <dbReference type="SAM" id="Phobius"/>
    </source>
</evidence>